<proteinExistence type="inferred from homology"/>
<gene>
    <name evidence="9" type="ORF">SAMN05421508_11411</name>
</gene>
<dbReference type="GO" id="GO:0051603">
    <property type="term" value="P:proteolysis involved in protein catabolic process"/>
    <property type="evidence" value="ECO:0007669"/>
    <property type="project" value="TreeGrafter"/>
</dbReference>
<keyword evidence="1 6" id="KW-0645">Protease</keyword>
<dbReference type="Proteomes" id="UP000219621">
    <property type="component" value="Unassembled WGS sequence"/>
</dbReference>
<dbReference type="InterPro" id="IPR051156">
    <property type="entry name" value="Mito/Outer_Membr_Metalloprot"/>
</dbReference>
<protein>
    <submittedName>
        <fullName evidence="9">Peptidase family M48</fullName>
    </submittedName>
</protein>
<dbReference type="OrthoDB" id="9810445at2"/>
<keyword evidence="10" id="KW-1185">Reference proteome</keyword>
<feature type="signal peptide" evidence="7">
    <location>
        <begin position="1"/>
        <end position="30"/>
    </location>
</feature>
<dbReference type="CDD" id="cd07331">
    <property type="entry name" value="M48C_Oma1_like"/>
    <property type="match status" value="1"/>
</dbReference>
<sequence>MSAFRAVRRSSRRAAVGAVVALPLALGACAGDSTGLGINLVSEQQVAELGAQSWQQMRQEMPASRNATYQRAARQISDRLLQAAGLNPSEWEVQVFQGKEANAFALPGRKIGVYEGMFGVAKNEAQLAAVIGHEIGHVQANHSQERLSSQMATQLGVDLAGAALGQAGLGQPQQVAALLGAGAQYGLLLPYSRNQELDADRLGLMHMARAGYDPRAAVELWQNMSAQGGGQPPVFASTHPGHEQRIQRLQQLMPEALAVYRDAGGRV</sequence>
<dbReference type="Gene3D" id="3.30.2010.10">
    <property type="entry name" value="Metalloproteases ('zincins'), catalytic domain"/>
    <property type="match status" value="1"/>
</dbReference>
<keyword evidence="5 6" id="KW-0482">Metalloprotease</keyword>
<feature type="chain" id="PRO_5012515887" evidence="7">
    <location>
        <begin position="31"/>
        <end position="267"/>
    </location>
</feature>
<dbReference type="GO" id="GO:0016020">
    <property type="term" value="C:membrane"/>
    <property type="evidence" value="ECO:0007669"/>
    <property type="project" value="TreeGrafter"/>
</dbReference>
<evidence type="ECO:0000256" key="3">
    <source>
        <dbReference type="ARBA" id="ARBA00022801"/>
    </source>
</evidence>
<evidence type="ECO:0000256" key="1">
    <source>
        <dbReference type="ARBA" id="ARBA00022670"/>
    </source>
</evidence>
<dbReference type="GO" id="GO:0046872">
    <property type="term" value="F:metal ion binding"/>
    <property type="evidence" value="ECO:0007669"/>
    <property type="project" value="UniProtKB-KW"/>
</dbReference>
<dbReference type="PANTHER" id="PTHR22726">
    <property type="entry name" value="METALLOENDOPEPTIDASE OMA1"/>
    <property type="match status" value="1"/>
</dbReference>
<dbReference type="Pfam" id="PF01435">
    <property type="entry name" value="Peptidase_M48"/>
    <property type="match status" value="1"/>
</dbReference>
<evidence type="ECO:0000256" key="2">
    <source>
        <dbReference type="ARBA" id="ARBA00022723"/>
    </source>
</evidence>
<dbReference type="AlphaFoldDB" id="A0A286GZW0"/>
<evidence type="ECO:0000256" key="4">
    <source>
        <dbReference type="ARBA" id="ARBA00022833"/>
    </source>
</evidence>
<keyword evidence="4 6" id="KW-0862">Zinc</keyword>
<evidence type="ECO:0000256" key="6">
    <source>
        <dbReference type="RuleBase" id="RU003983"/>
    </source>
</evidence>
<comment type="similarity">
    <text evidence="6">Belongs to the peptidase M48 family.</text>
</comment>
<comment type="cofactor">
    <cofactor evidence="6">
        <name>Zn(2+)</name>
        <dbReference type="ChEBI" id="CHEBI:29105"/>
    </cofactor>
    <text evidence="6">Binds 1 zinc ion per subunit.</text>
</comment>
<keyword evidence="7" id="KW-0732">Signal</keyword>
<dbReference type="PROSITE" id="PS51257">
    <property type="entry name" value="PROKAR_LIPOPROTEIN"/>
    <property type="match status" value="1"/>
</dbReference>
<keyword evidence="3 6" id="KW-0378">Hydrolase</keyword>
<name>A0A286GZW0_9PROT</name>
<organism evidence="9 10">
    <name type="scientific">Caenispirillum bisanense</name>
    <dbReference type="NCBI Taxonomy" id="414052"/>
    <lineage>
        <taxon>Bacteria</taxon>
        <taxon>Pseudomonadati</taxon>
        <taxon>Pseudomonadota</taxon>
        <taxon>Alphaproteobacteria</taxon>
        <taxon>Rhodospirillales</taxon>
        <taxon>Novispirillaceae</taxon>
        <taxon>Caenispirillum</taxon>
    </lineage>
</organism>
<feature type="domain" description="Peptidase M48" evidence="8">
    <location>
        <begin position="73"/>
        <end position="251"/>
    </location>
</feature>
<evidence type="ECO:0000313" key="9">
    <source>
        <dbReference type="EMBL" id="SOE00736.1"/>
    </source>
</evidence>
<evidence type="ECO:0000256" key="5">
    <source>
        <dbReference type="ARBA" id="ARBA00023049"/>
    </source>
</evidence>
<reference evidence="9 10" key="1">
    <citation type="submission" date="2017-09" db="EMBL/GenBank/DDBJ databases">
        <authorList>
            <person name="Ehlers B."/>
            <person name="Leendertz F.H."/>
        </authorList>
    </citation>
    <scope>NUCLEOTIDE SEQUENCE [LARGE SCALE GENOMIC DNA]</scope>
    <source>
        <strain evidence="9 10">USBA 140</strain>
    </source>
</reference>
<keyword evidence="2" id="KW-0479">Metal-binding</keyword>
<dbReference type="InterPro" id="IPR001915">
    <property type="entry name" value="Peptidase_M48"/>
</dbReference>
<dbReference type="EMBL" id="OCNJ01000014">
    <property type="protein sequence ID" value="SOE00736.1"/>
    <property type="molecule type" value="Genomic_DNA"/>
</dbReference>
<evidence type="ECO:0000259" key="8">
    <source>
        <dbReference type="Pfam" id="PF01435"/>
    </source>
</evidence>
<evidence type="ECO:0000256" key="7">
    <source>
        <dbReference type="SAM" id="SignalP"/>
    </source>
</evidence>
<dbReference type="PANTHER" id="PTHR22726:SF24">
    <property type="entry name" value="M48 FAMILY METALLOPEPTIDASE"/>
    <property type="match status" value="1"/>
</dbReference>
<evidence type="ECO:0000313" key="10">
    <source>
        <dbReference type="Proteomes" id="UP000219621"/>
    </source>
</evidence>
<accession>A0A286GZW0</accession>
<dbReference type="RefSeq" id="WP_097281344.1">
    <property type="nucleotide sequence ID" value="NZ_OCNJ01000014.1"/>
</dbReference>
<dbReference type="GO" id="GO:0004222">
    <property type="term" value="F:metalloendopeptidase activity"/>
    <property type="evidence" value="ECO:0007669"/>
    <property type="project" value="InterPro"/>
</dbReference>